<dbReference type="GO" id="GO:0004190">
    <property type="term" value="F:aspartic-type endopeptidase activity"/>
    <property type="evidence" value="ECO:0007669"/>
    <property type="project" value="InterPro"/>
</dbReference>
<evidence type="ECO:0000256" key="2">
    <source>
        <dbReference type="ARBA" id="ARBA00022475"/>
    </source>
</evidence>
<feature type="transmembrane region" description="Helical" evidence="6">
    <location>
        <begin position="101"/>
        <end position="121"/>
    </location>
</feature>
<organism evidence="8 9">
    <name type="scientific">Sphingomonas metalli</name>
    <dbReference type="NCBI Taxonomy" id="1779358"/>
    <lineage>
        <taxon>Bacteria</taxon>
        <taxon>Pseudomonadati</taxon>
        <taxon>Pseudomonadota</taxon>
        <taxon>Alphaproteobacteria</taxon>
        <taxon>Sphingomonadales</taxon>
        <taxon>Sphingomonadaceae</taxon>
        <taxon>Sphingomonas</taxon>
    </lineage>
</organism>
<keyword evidence="3 6" id="KW-0812">Transmembrane</keyword>
<evidence type="ECO:0000259" key="7">
    <source>
        <dbReference type="Pfam" id="PF01478"/>
    </source>
</evidence>
<reference evidence="8" key="1">
    <citation type="journal article" date="2014" name="Int. J. Syst. Evol. Microbiol.">
        <title>Complete genome sequence of Corynebacterium casei LMG S-19264T (=DSM 44701T), isolated from a smear-ripened cheese.</title>
        <authorList>
            <consortium name="US DOE Joint Genome Institute (JGI-PGF)"/>
            <person name="Walter F."/>
            <person name="Albersmeier A."/>
            <person name="Kalinowski J."/>
            <person name="Ruckert C."/>
        </authorList>
    </citation>
    <scope>NUCLEOTIDE SEQUENCE</scope>
    <source>
        <strain evidence="8">CGMCC 1.15330</strain>
    </source>
</reference>
<comment type="subcellular location">
    <subcellularLocation>
        <location evidence="1">Cell membrane</location>
        <topology evidence="1">Multi-pass membrane protein</topology>
    </subcellularLocation>
</comment>
<dbReference type="RefSeq" id="WP_188656783.1">
    <property type="nucleotide sequence ID" value="NZ_BMIH01000001.1"/>
</dbReference>
<proteinExistence type="predicted"/>
<dbReference type="GO" id="GO:0005886">
    <property type="term" value="C:plasma membrane"/>
    <property type="evidence" value="ECO:0007669"/>
    <property type="project" value="UniProtKB-SubCell"/>
</dbReference>
<evidence type="ECO:0000256" key="6">
    <source>
        <dbReference type="SAM" id="Phobius"/>
    </source>
</evidence>
<evidence type="ECO:0000256" key="3">
    <source>
        <dbReference type="ARBA" id="ARBA00022692"/>
    </source>
</evidence>
<protein>
    <submittedName>
        <fullName evidence="8">Peptidase</fullName>
    </submittedName>
</protein>
<dbReference type="InterPro" id="IPR000045">
    <property type="entry name" value="Prepilin_IV_endopep_pep"/>
</dbReference>
<dbReference type="PANTHER" id="PTHR36506">
    <property type="entry name" value="PREFLAGELLIN PEPTIDASE"/>
    <property type="match status" value="1"/>
</dbReference>
<keyword evidence="2" id="KW-1003">Cell membrane</keyword>
<evidence type="ECO:0000313" key="9">
    <source>
        <dbReference type="Proteomes" id="UP000623067"/>
    </source>
</evidence>
<gene>
    <name evidence="8" type="ORF">GCM10011380_02240</name>
</gene>
<sequence length="162" mass="17090">MDWNCLRIGLALAAVLILLSAGLEDVRSREIADRKPIALVVLAPAWWWSMGLSLWPGAPIQLALAAAIFALFAFAFYLNAMGGGDVKLIAALSLWLPVQPLVAMLATMAIAGGAVTLAMLAERAIGRLRGRVASGPVEVPYGVAIAVAGILALREPIFNQFV</sequence>
<comment type="caution">
    <text evidence="8">The sequence shown here is derived from an EMBL/GenBank/DDBJ whole genome shotgun (WGS) entry which is preliminary data.</text>
</comment>
<keyword evidence="9" id="KW-1185">Reference proteome</keyword>
<dbReference type="AlphaFoldDB" id="A0A916WP15"/>
<dbReference type="InterPro" id="IPR052218">
    <property type="entry name" value="Preflagellin_Peptidase"/>
</dbReference>
<keyword evidence="5 6" id="KW-0472">Membrane</keyword>
<accession>A0A916WP15</accession>
<keyword evidence="4 6" id="KW-1133">Transmembrane helix</keyword>
<dbReference type="PANTHER" id="PTHR36506:SF1">
    <property type="entry name" value="PREFLAGELLIN PEPTIDASE"/>
    <property type="match status" value="1"/>
</dbReference>
<reference evidence="8" key="2">
    <citation type="submission" date="2020-09" db="EMBL/GenBank/DDBJ databases">
        <authorList>
            <person name="Sun Q."/>
            <person name="Zhou Y."/>
        </authorList>
    </citation>
    <scope>NUCLEOTIDE SEQUENCE</scope>
    <source>
        <strain evidence="8">CGMCC 1.15330</strain>
    </source>
</reference>
<dbReference type="Pfam" id="PF01478">
    <property type="entry name" value="Peptidase_A24"/>
    <property type="match status" value="1"/>
</dbReference>
<dbReference type="Proteomes" id="UP000623067">
    <property type="component" value="Unassembled WGS sequence"/>
</dbReference>
<evidence type="ECO:0000313" key="8">
    <source>
        <dbReference type="EMBL" id="GGB16297.1"/>
    </source>
</evidence>
<feature type="transmembrane region" description="Helical" evidence="6">
    <location>
        <begin position="38"/>
        <end position="55"/>
    </location>
</feature>
<evidence type="ECO:0000256" key="5">
    <source>
        <dbReference type="ARBA" id="ARBA00023136"/>
    </source>
</evidence>
<feature type="transmembrane region" description="Helical" evidence="6">
    <location>
        <begin position="62"/>
        <end position="81"/>
    </location>
</feature>
<evidence type="ECO:0000256" key="1">
    <source>
        <dbReference type="ARBA" id="ARBA00004651"/>
    </source>
</evidence>
<evidence type="ECO:0000256" key="4">
    <source>
        <dbReference type="ARBA" id="ARBA00022989"/>
    </source>
</evidence>
<feature type="domain" description="Prepilin type IV endopeptidase peptidase" evidence="7">
    <location>
        <begin position="13"/>
        <end position="116"/>
    </location>
</feature>
<name>A0A916WP15_9SPHN</name>
<dbReference type="Gene3D" id="1.20.120.1220">
    <property type="match status" value="1"/>
</dbReference>
<dbReference type="EMBL" id="BMIH01000001">
    <property type="protein sequence ID" value="GGB16297.1"/>
    <property type="molecule type" value="Genomic_DNA"/>
</dbReference>